<dbReference type="Proteomes" id="UP001060771">
    <property type="component" value="Chromosome"/>
</dbReference>
<dbReference type="InterPro" id="IPR029058">
    <property type="entry name" value="AB_hydrolase_fold"/>
</dbReference>
<dbReference type="SUPFAM" id="SSF53474">
    <property type="entry name" value="alpha/beta-Hydrolases"/>
    <property type="match status" value="1"/>
</dbReference>
<evidence type="ECO:0000313" key="1">
    <source>
        <dbReference type="EMBL" id="BDR91855.1"/>
    </source>
</evidence>
<dbReference type="EMBL" id="BMNM01000001">
    <property type="protein sequence ID" value="GGI69796.1"/>
    <property type="molecule type" value="Genomic_DNA"/>
</dbReference>
<reference evidence="2" key="1">
    <citation type="journal article" date="2014" name="Int. J. Syst. Evol. Microbiol.">
        <title>Complete genome sequence of Corynebacterium casei LMG S-19264T (=DSM 44701T), isolated from a smear-ripened cheese.</title>
        <authorList>
            <consortium name="US DOE Joint Genome Institute (JGI-PGF)"/>
            <person name="Walter F."/>
            <person name="Albersmeier A."/>
            <person name="Kalinowski J."/>
            <person name="Ruckert C."/>
        </authorList>
    </citation>
    <scope>NUCLEOTIDE SEQUENCE</scope>
    <source>
        <strain evidence="2">JCM 11219</strain>
    </source>
</reference>
<dbReference type="PANTHER" id="PTHR21562:SF83">
    <property type="entry name" value="PECTIN ACETYLESTERASE 4"/>
    <property type="match status" value="1"/>
</dbReference>
<organism evidence="2 3">
    <name type="scientific">Vulcanisaeta souniana JCM 11219</name>
    <dbReference type="NCBI Taxonomy" id="1293586"/>
    <lineage>
        <taxon>Archaea</taxon>
        <taxon>Thermoproteota</taxon>
        <taxon>Thermoprotei</taxon>
        <taxon>Thermoproteales</taxon>
        <taxon>Thermoproteaceae</taxon>
        <taxon>Vulcanisaeta</taxon>
    </lineage>
</organism>
<evidence type="ECO:0000313" key="4">
    <source>
        <dbReference type="Proteomes" id="UP001060771"/>
    </source>
</evidence>
<gene>
    <name evidence="2" type="ORF">GCM10007112_03500</name>
    <name evidence="1" type="ORF">Vsou_09480</name>
</gene>
<accession>A0A830ECR0</accession>
<dbReference type="GO" id="GO:0016787">
    <property type="term" value="F:hydrolase activity"/>
    <property type="evidence" value="ECO:0007669"/>
    <property type="project" value="InterPro"/>
</dbReference>
<name>A0A830ECR0_9CREN</name>
<protein>
    <submittedName>
        <fullName evidence="2">VtpJ-therm</fullName>
    </submittedName>
</protein>
<dbReference type="Proteomes" id="UP000657075">
    <property type="component" value="Unassembled WGS sequence"/>
</dbReference>
<reference evidence="2" key="2">
    <citation type="submission" date="2020-09" db="EMBL/GenBank/DDBJ databases">
        <authorList>
            <person name="Sun Q."/>
            <person name="Ohkuma M."/>
        </authorList>
    </citation>
    <scope>NUCLEOTIDE SEQUENCE</scope>
    <source>
        <strain evidence="2">JCM 11219</strain>
    </source>
</reference>
<dbReference type="Pfam" id="PF03283">
    <property type="entry name" value="PAE"/>
    <property type="match status" value="1"/>
</dbReference>
<sequence length="448" mass="50241">MTMMYYRIYRALPALLILAIMIIIAQAHGAHAVQSNYTLLSFTLAPYECNSMPLNCTTDLRIILIPYYANPFNVSLAGMPSLSSLPINYPSQGIRWTLIWLPDPARAGNGSRTYILVSRGTEDKLLIFLEPGGACTDYYTCWYPVPGVSTVLTMNATYPNIWIDLFAYTGILNRSNPLNPFRNWTYVFIPYDTGDVFSGDRVMEYCGIGINGMMDCVTTYHVGFVDAIMAMRWAAAQGPWKQVVLAGSSAGGVGTILLSYYTVQIFNDSHLIVIDDSGPGLTSTVNPHFTFETTEQSWGYLELMTPEAREIVEETGEPLLGLEYEFQTIGKNVTFALYEMQEDLVMGTLFLGYTPNEYQQVLLYYTGKLRQFAPNNFFRYLPIGYAHMILVYPVLLPPNAFYTFSICGLPVYEWVDLLLEGKPIDIVQVTPYTCVINSTQIVSNISLG</sequence>
<reference evidence="4" key="3">
    <citation type="submission" date="2022-09" db="EMBL/GenBank/DDBJ databases">
        <title>Complete genome sequence of Vulcanisaeta souniana.</title>
        <authorList>
            <person name="Kato S."/>
            <person name="Itoh T."/>
            <person name="Ohkuma M."/>
        </authorList>
    </citation>
    <scope>NUCLEOTIDE SEQUENCE [LARGE SCALE GENOMIC DNA]</scope>
    <source>
        <strain evidence="4">JCM 11219</strain>
    </source>
</reference>
<keyword evidence="4" id="KW-1185">Reference proteome</keyword>
<reference evidence="1" key="4">
    <citation type="journal article" date="2023" name="Microbiol. Resour. Announc.">
        <title>Complete Genome Sequence of Vulcanisaeta souniana Strain IC-059, a Hyperthermophilic Archaeon Isolated from Hot Spring Water in Japan.</title>
        <authorList>
            <person name="Kato S."/>
            <person name="Itoh T."/>
            <person name="Wu L."/>
            <person name="Ma J."/>
            <person name="Ohkuma M."/>
        </authorList>
    </citation>
    <scope>NUCLEOTIDE SEQUENCE</scope>
    <source>
        <strain evidence="1">JCM 11219</strain>
    </source>
</reference>
<dbReference type="InterPro" id="IPR004963">
    <property type="entry name" value="PAE/NOTUM"/>
</dbReference>
<evidence type="ECO:0000313" key="3">
    <source>
        <dbReference type="Proteomes" id="UP000657075"/>
    </source>
</evidence>
<dbReference type="AlphaFoldDB" id="A0A830ECR0"/>
<evidence type="ECO:0000313" key="2">
    <source>
        <dbReference type="EMBL" id="GGI69796.1"/>
    </source>
</evidence>
<dbReference type="EMBL" id="AP026830">
    <property type="protein sequence ID" value="BDR91855.1"/>
    <property type="molecule type" value="Genomic_DNA"/>
</dbReference>
<dbReference type="PANTHER" id="PTHR21562">
    <property type="entry name" value="NOTUM-RELATED"/>
    <property type="match status" value="1"/>
</dbReference>
<proteinExistence type="predicted"/>